<evidence type="ECO:0000256" key="3">
    <source>
        <dbReference type="ARBA" id="ARBA00023002"/>
    </source>
</evidence>
<dbReference type="InterPro" id="IPR036291">
    <property type="entry name" value="NAD(P)-bd_dom_sf"/>
</dbReference>
<dbReference type="Gene3D" id="3.40.50.720">
    <property type="entry name" value="NAD(P)-binding Rossmann-like Domain"/>
    <property type="match status" value="1"/>
</dbReference>
<evidence type="ECO:0000313" key="5">
    <source>
        <dbReference type="EMBL" id="KAF4306214.1"/>
    </source>
</evidence>
<dbReference type="SUPFAM" id="SSF51735">
    <property type="entry name" value="NAD(P)-binding Rossmann-fold domains"/>
    <property type="match status" value="1"/>
</dbReference>
<dbReference type="Pfam" id="PF05368">
    <property type="entry name" value="NmrA"/>
    <property type="match status" value="1"/>
</dbReference>
<dbReference type="InterPro" id="IPR051609">
    <property type="entry name" value="NmrA/Isoflavone_reductase-like"/>
</dbReference>
<evidence type="ECO:0000256" key="1">
    <source>
        <dbReference type="ARBA" id="ARBA00005725"/>
    </source>
</evidence>
<feature type="domain" description="NmrA-like" evidence="4">
    <location>
        <begin position="4"/>
        <end position="248"/>
    </location>
</feature>
<dbReference type="Proteomes" id="UP000572817">
    <property type="component" value="Unassembled WGS sequence"/>
</dbReference>
<dbReference type="GO" id="GO:0016491">
    <property type="term" value="F:oxidoreductase activity"/>
    <property type="evidence" value="ECO:0007669"/>
    <property type="project" value="UniProtKB-KW"/>
</dbReference>
<dbReference type="OrthoDB" id="419598at2759"/>
<comment type="caution">
    <text evidence="5">The sequence shown here is derived from an EMBL/GenBank/DDBJ whole genome shotgun (WGS) entry which is preliminary data.</text>
</comment>
<proteinExistence type="inferred from homology"/>
<keyword evidence="6" id="KW-1185">Reference proteome</keyword>
<name>A0A8H4ITS0_9PEZI</name>
<dbReference type="EMBL" id="WWBZ02000033">
    <property type="protein sequence ID" value="KAF4306214.1"/>
    <property type="molecule type" value="Genomic_DNA"/>
</dbReference>
<dbReference type="InterPro" id="IPR008030">
    <property type="entry name" value="NmrA-like"/>
</dbReference>
<evidence type="ECO:0000259" key="4">
    <source>
        <dbReference type="Pfam" id="PF05368"/>
    </source>
</evidence>
<protein>
    <submittedName>
        <fullName evidence="5">Nmra-like family protein</fullName>
    </submittedName>
</protein>
<dbReference type="PANTHER" id="PTHR47706">
    <property type="entry name" value="NMRA-LIKE FAMILY PROTEIN"/>
    <property type="match status" value="1"/>
</dbReference>
<gene>
    <name evidence="5" type="ORF">GTA08_BOTSDO06018</name>
</gene>
<keyword evidence="2" id="KW-0521">NADP</keyword>
<reference evidence="5" key="1">
    <citation type="submission" date="2020-04" db="EMBL/GenBank/DDBJ databases">
        <title>Genome Assembly and Annotation of Botryosphaeria dothidea sdau 11-99, a Latent Pathogen of Apple Fruit Ring Rot in China.</title>
        <authorList>
            <person name="Yu C."/>
            <person name="Diao Y."/>
            <person name="Lu Q."/>
            <person name="Zhao J."/>
            <person name="Cui S."/>
            <person name="Peng C."/>
            <person name="He B."/>
            <person name="Liu H."/>
        </authorList>
    </citation>
    <scope>NUCLEOTIDE SEQUENCE [LARGE SCALE GENOMIC DNA]</scope>
    <source>
        <strain evidence="5">Sdau11-99</strain>
    </source>
</reference>
<dbReference type="AlphaFoldDB" id="A0A8H4ITS0"/>
<keyword evidence="3" id="KW-0560">Oxidoreductase</keyword>
<accession>A0A8H4ITS0</accession>
<comment type="similarity">
    <text evidence="1">Belongs to the NmrA-type oxidoreductase family. Isoflavone reductase subfamily.</text>
</comment>
<sequence length="310" mass="34424">MVNVAVAGGLGNVGKTIVEVLKEDPKYNVIILSRKSDDNAPAPVKAVGYDNIDALKDLLEAHQIHTVISALSITSEAVSQGEVSLVKAAAASAPTKRFIASDWGAPVPESSVTLPHFALHEKTFAELRKTGLEWTHFHNGYFLDYYGIPHLKSHMWYYPFVIDVANKMAAIPGTGNDVMTFTYTFDVARFVRAALDLPAGEWPETSVVIGDKLTFNDFLKLAEEARGTKFEVKYDPLEKLQTGQITELPGHRQAYAFFPKPALNGMLSVFEQWVIDGNFDLPEEKSLNRKLPEIKTLTAKDLLEQFWKGK</sequence>
<evidence type="ECO:0000313" key="6">
    <source>
        <dbReference type="Proteomes" id="UP000572817"/>
    </source>
</evidence>
<dbReference type="PANTHER" id="PTHR47706:SF4">
    <property type="entry name" value="NMRA-LIKE DOMAIN-CONTAINING PROTEIN"/>
    <property type="match status" value="1"/>
</dbReference>
<evidence type="ECO:0000256" key="2">
    <source>
        <dbReference type="ARBA" id="ARBA00022857"/>
    </source>
</evidence>
<organism evidence="5 6">
    <name type="scientific">Botryosphaeria dothidea</name>
    <dbReference type="NCBI Taxonomy" id="55169"/>
    <lineage>
        <taxon>Eukaryota</taxon>
        <taxon>Fungi</taxon>
        <taxon>Dikarya</taxon>
        <taxon>Ascomycota</taxon>
        <taxon>Pezizomycotina</taxon>
        <taxon>Dothideomycetes</taxon>
        <taxon>Dothideomycetes incertae sedis</taxon>
        <taxon>Botryosphaeriales</taxon>
        <taxon>Botryosphaeriaceae</taxon>
        <taxon>Botryosphaeria</taxon>
    </lineage>
</organism>